<dbReference type="PANTHER" id="PTHR44068">
    <property type="entry name" value="ZGC:194242"/>
    <property type="match status" value="1"/>
</dbReference>
<dbReference type="PANTHER" id="PTHR44068:SF11">
    <property type="entry name" value="GERANYL DIPHOSPHATE 2-C-METHYLTRANSFERASE"/>
    <property type="match status" value="1"/>
</dbReference>
<keyword evidence="3" id="KW-0489">Methyltransferase</keyword>
<dbReference type="AlphaFoldDB" id="A0A8J3VP66"/>
<accession>A0A8J3VP66</accession>
<evidence type="ECO:0000259" key="2">
    <source>
        <dbReference type="Pfam" id="PF08241"/>
    </source>
</evidence>
<comment type="caution">
    <text evidence="3">The sequence shown here is derived from an EMBL/GenBank/DDBJ whole genome shotgun (WGS) entry which is preliminary data.</text>
</comment>
<organism evidence="3 4">
    <name type="scientific">Rugosimonospora africana</name>
    <dbReference type="NCBI Taxonomy" id="556532"/>
    <lineage>
        <taxon>Bacteria</taxon>
        <taxon>Bacillati</taxon>
        <taxon>Actinomycetota</taxon>
        <taxon>Actinomycetes</taxon>
        <taxon>Micromonosporales</taxon>
        <taxon>Micromonosporaceae</taxon>
        <taxon>Rugosimonospora</taxon>
    </lineage>
</organism>
<dbReference type="Gene3D" id="3.40.50.150">
    <property type="entry name" value="Vaccinia Virus protein VP39"/>
    <property type="match status" value="1"/>
</dbReference>
<dbReference type="Pfam" id="PF08241">
    <property type="entry name" value="Methyltransf_11"/>
    <property type="match status" value="1"/>
</dbReference>
<dbReference type="InterPro" id="IPR013216">
    <property type="entry name" value="Methyltransf_11"/>
</dbReference>
<name>A0A8J3VP66_9ACTN</name>
<dbReference type="CDD" id="cd02440">
    <property type="entry name" value="AdoMet_MTases"/>
    <property type="match status" value="1"/>
</dbReference>
<feature type="domain" description="Methyltransferase type 11" evidence="2">
    <location>
        <begin position="54"/>
        <end position="149"/>
    </location>
</feature>
<keyword evidence="1" id="KW-0808">Transferase</keyword>
<proteinExistence type="predicted"/>
<dbReference type="EMBL" id="BONZ01000017">
    <property type="protein sequence ID" value="GIH13839.1"/>
    <property type="molecule type" value="Genomic_DNA"/>
</dbReference>
<dbReference type="RefSeq" id="WP_203917515.1">
    <property type="nucleotide sequence ID" value="NZ_BONZ01000017.1"/>
</dbReference>
<dbReference type="InterPro" id="IPR050447">
    <property type="entry name" value="Erg6_SMT_methyltransf"/>
</dbReference>
<evidence type="ECO:0000256" key="1">
    <source>
        <dbReference type="ARBA" id="ARBA00022679"/>
    </source>
</evidence>
<keyword evidence="4" id="KW-1185">Reference proteome</keyword>
<dbReference type="GO" id="GO:0008757">
    <property type="term" value="F:S-adenosylmethionine-dependent methyltransferase activity"/>
    <property type="evidence" value="ECO:0007669"/>
    <property type="project" value="InterPro"/>
</dbReference>
<dbReference type="GO" id="GO:0032259">
    <property type="term" value="P:methylation"/>
    <property type="evidence" value="ECO:0007669"/>
    <property type="project" value="UniProtKB-KW"/>
</dbReference>
<gene>
    <name evidence="3" type="ORF">Raf01_20110</name>
</gene>
<protein>
    <submittedName>
        <fullName evidence="3">Methyltransferase type 11</fullName>
    </submittedName>
</protein>
<evidence type="ECO:0000313" key="4">
    <source>
        <dbReference type="Proteomes" id="UP000642748"/>
    </source>
</evidence>
<reference evidence="3" key="1">
    <citation type="submission" date="2021-01" db="EMBL/GenBank/DDBJ databases">
        <title>Whole genome shotgun sequence of Rugosimonospora africana NBRC 104875.</title>
        <authorList>
            <person name="Komaki H."/>
            <person name="Tamura T."/>
        </authorList>
    </citation>
    <scope>NUCLEOTIDE SEQUENCE</scope>
    <source>
        <strain evidence="3">NBRC 104875</strain>
    </source>
</reference>
<dbReference type="InterPro" id="IPR029063">
    <property type="entry name" value="SAM-dependent_MTases_sf"/>
</dbReference>
<dbReference type="SUPFAM" id="SSF53335">
    <property type="entry name" value="S-adenosyl-L-methionine-dependent methyltransferases"/>
    <property type="match status" value="1"/>
</dbReference>
<evidence type="ECO:0000313" key="3">
    <source>
        <dbReference type="EMBL" id="GIH13839.1"/>
    </source>
</evidence>
<sequence length="226" mass="24758">MASTETKRFKLVPEMEGVTARWYARQRGSASQLALVREQAARITEGLPAGADILEVAPGPGYQAVELARLGYRVTALDVSHTMVDIAREYARKETVDVDVRQGDAAAMPFEAESFDRIVCQAAFKNFERPVLALDEMHRVLRAGGTALIQDLPGDATGADIDREVRQMQASGVSALVVRLVLRGLRRRAFSRSQFEELVAASAFRTGEIRVDGVNIEVRLTRAATA</sequence>
<dbReference type="Proteomes" id="UP000642748">
    <property type="component" value="Unassembled WGS sequence"/>
</dbReference>